<evidence type="ECO:0000256" key="1">
    <source>
        <dbReference type="ARBA" id="ARBA00022679"/>
    </source>
</evidence>
<dbReference type="AlphaFoldDB" id="A0A7X1GD15"/>
<evidence type="ECO:0000256" key="2">
    <source>
        <dbReference type="ARBA" id="ARBA00023315"/>
    </source>
</evidence>
<keyword evidence="2" id="KW-0012">Acyltransferase</keyword>
<dbReference type="PANTHER" id="PTHR43877">
    <property type="entry name" value="AMINOALKYLPHOSPHONATE N-ACETYLTRANSFERASE-RELATED-RELATED"/>
    <property type="match status" value="1"/>
</dbReference>
<evidence type="ECO:0000313" key="5">
    <source>
        <dbReference type="Proteomes" id="UP000526003"/>
    </source>
</evidence>
<evidence type="ECO:0000259" key="3">
    <source>
        <dbReference type="PROSITE" id="PS51186"/>
    </source>
</evidence>
<dbReference type="InterPro" id="IPR000182">
    <property type="entry name" value="GNAT_dom"/>
</dbReference>
<reference evidence="4 5" key="1">
    <citation type="submission" date="2020-08" db="EMBL/GenBank/DDBJ databases">
        <title>Pseudomonas sp. nov.</title>
        <authorList>
            <person name="Gieschler S."/>
            <person name="Fiedler G."/>
            <person name="Brinks E."/>
            <person name="Boehnlein C."/>
            <person name="Franz C.M.A.P."/>
            <person name="Kabisch J."/>
        </authorList>
    </citation>
    <scope>NUCLEOTIDE SEQUENCE [LARGE SCALE GENOMIC DNA]</scope>
    <source>
        <strain evidence="4 5">MBT-1</strain>
    </source>
</reference>
<dbReference type="EMBL" id="JACMYG010000008">
    <property type="protein sequence ID" value="MBC2690212.1"/>
    <property type="molecule type" value="Genomic_DNA"/>
</dbReference>
<dbReference type="GO" id="GO:0016747">
    <property type="term" value="F:acyltransferase activity, transferring groups other than amino-acyl groups"/>
    <property type="evidence" value="ECO:0007669"/>
    <property type="project" value="InterPro"/>
</dbReference>
<keyword evidence="1 4" id="KW-0808">Transferase</keyword>
<name>A0A7X1GD15_9PSED</name>
<dbReference type="SUPFAM" id="SSF55729">
    <property type="entry name" value="Acyl-CoA N-acyltransferases (Nat)"/>
    <property type="match status" value="1"/>
</dbReference>
<evidence type="ECO:0000313" key="4">
    <source>
        <dbReference type="EMBL" id="MBC2690212.1"/>
    </source>
</evidence>
<accession>A0A7X1GD15</accession>
<keyword evidence="5" id="KW-1185">Reference proteome</keyword>
<dbReference type="RefSeq" id="WP_185818319.1">
    <property type="nucleotide sequence ID" value="NZ_JACMYG010000008.1"/>
</dbReference>
<protein>
    <submittedName>
        <fullName evidence="4">GNAT family N-acetyltransferase</fullName>
    </submittedName>
</protein>
<dbReference type="Pfam" id="PF00583">
    <property type="entry name" value="Acetyltransf_1"/>
    <property type="match status" value="1"/>
</dbReference>
<dbReference type="Proteomes" id="UP000526003">
    <property type="component" value="Unassembled WGS sequence"/>
</dbReference>
<proteinExistence type="predicted"/>
<dbReference type="InterPro" id="IPR016181">
    <property type="entry name" value="Acyl_CoA_acyltransferase"/>
</dbReference>
<gene>
    <name evidence="4" type="ORF">H7995_10415</name>
</gene>
<dbReference type="Gene3D" id="3.40.630.30">
    <property type="match status" value="1"/>
</dbReference>
<sequence>MITIREATREDIHRLRNLGIETYREHFSDLWSAAGMQHFLNEDFSICELEKSIEAPAHHNWLLVFNEEGRAIGFSKVNWSRSIPVSGEVGAELQKIYFLKSQAGKGYGKQLLQFIQQSAKTRKESALWLDVLKSNSAAQRFYESCGFQVLGEIPFRTDKADIGMVVMRCELSQSA</sequence>
<feature type="domain" description="N-acetyltransferase" evidence="3">
    <location>
        <begin position="2"/>
        <end position="172"/>
    </location>
</feature>
<dbReference type="PROSITE" id="PS51186">
    <property type="entry name" value="GNAT"/>
    <property type="match status" value="1"/>
</dbReference>
<organism evidence="4 5">
    <name type="scientific">Pseudomonas kielensis</name>
    <dbReference type="NCBI Taxonomy" id="2762577"/>
    <lineage>
        <taxon>Bacteria</taxon>
        <taxon>Pseudomonadati</taxon>
        <taxon>Pseudomonadota</taxon>
        <taxon>Gammaproteobacteria</taxon>
        <taxon>Pseudomonadales</taxon>
        <taxon>Pseudomonadaceae</taxon>
        <taxon>Pseudomonas</taxon>
    </lineage>
</organism>
<comment type="caution">
    <text evidence="4">The sequence shown here is derived from an EMBL/GenBank/DDBJ whole genome shotgun (WGS) entry which is preliminary data.</text>
</comment>
<dbReference type="PANTHER" id="PTHR43877:SF2">
    <property type="entry name" value="AMINOALKYLPHOSPHONATE N-ACETYLTRANSFERASE-RELATED"/>
    <property type="match status" value="1"/>
</dbReference>
<dbReference type="CDD" id="cd04301">
    <property type="entry name" value="NAT_SF"/>
    <property type="match status" value="1"/>
</dbReference>
<dbReference type="InterPro" id="IPR050832">
    <property type="entry name" value="Bact_Acetyltransf"/>
</dbReference>